<keyword evidence="3" id="KW-1185">Reference proteome</keyword>
<dbReference type="AlphaFoldDB" id="A0A4Z2H5K6"/>
<proteinExistence type="predicted"/>
<name>A0A4Z2H5K6_9TELE</name>
<feature type="compositionally biased region" description="Basic and acidic residues" evidence="1">
    <location>
        <begin position="16"/>
        <end position="28"/>
    </location>
</feature>
<protein>
    <submittedName>
        <fullName evidence="2">Uncharacterized protein</fullName>
    </submittedName>
</protein>
<gene>
    <name evidence="2" type="ORF">EYF80_028774</name>
</gene>
<feature type="region of interest" description="Disordered" evidence="1">
    <location>
        <begin position="1"/>
        <end position="37"/>
    </location>
</feature>
<evidence type="ECO:0000256" key="1">
    <source>
        <dbReference type="SAM" id="MobiDB-lite"/>
    </source>
</evidence>
<organism evidence="2 3">
    <name type="scientific">Liparis tanakae</name>
    <name type="common">Tanaka's snailfish</name>
    <dbReference type="NCBI Taxonomy" id="230148"/>
    <lineage>
        <taxon>Eukaryota</taxon>
        <taxon>Metazoa</taxon>
        <taxon>Chordata</taxon>
        <taxon>Craniata</taxon>
        <taxon>Vertebrata</taxon>
        <taxon>Euteleostomi</taxon>
        <taxon>Actinopterygii</taxon>
        <taxon>Neopterygii</taxon>
        <taxon>Teleostei</taxon>
        <taxon>Neoteleostei</taxon>
        <taxon>Acanthomorphata</taxon>
        <taxon>Eupercaria</taxon>
        <taxon>Perciformes</taxon>
        <taxon>Cottioidei</taxon>
        <taxon>Cottales</taxon>
        <taxon>Liparidae</taxon>
        <taxon>Liparis</taxon>
    </lineage>
</organism>
<evidence type="ECO:0000313" key="2">
    <source>
        <dbReference type="EMBL" id="TNN60996.1"/>
    </source>
</evidence>
<dbReference type="Proteomes" id="UP000314294">
    <property type="component" value="Unassembled WGS sequence"/>
</dbReference>
<reference evidence="2 3" key="1">
    <citation type="submission" date="2019-03" db="EMBL/GenBank/DDBJ databases">
        <title>First draft genome of Liparis tanakae, snailfish: a comprehensive survey of snailfish specific genes.</title>
        <authorList>
            <person name="Kim W."/>
            <person name="Song I."/>
            <person name="Jeong J.-H."/>
            <person name="Kim D."/>
            <person name="Kim S."/>
            <person name="Ryu S."/>
            <person name="Song J.Y."/>
            <person name="Lee S.K."/>
        </authorList>
    </citation>
    <scope>NUCLEOTIDE SEQUENCE [LARGE SCALE GENOMIC DNA]</scope>
    <source>
        <tissue evidence="2">Muscle</tissue>
    </source>
</reference>
<dbReference type="EMBL" id="SRLO01000323">
    <property type="protein sequence ID" value="TNN60996.1"/>
    <property type="molecule type" value="Genomic_DNA"/>
</dbReference>
<accession>A0A4Z2H5K6</accession>
<evidence type="ECO:0000313" key="3">
    <source>
        <dbReference type="Proteomes" id="UP000314294"/>
    </source>
</evidence>
<comment type="caution">
    <text evidence="2">The sequence shown here is derived from an EMBL/GenBank/DDBJ whole genome shotgun (WGS) entry which is preliminary data.</text>
</comment>
<sequence length="150" mass="16646">MRKGGFSFAAAGGPTPREDSARSDRKENALPGCEVPPLVPTEQRRVWWRGGEPKEDVYRPCFIRLKRVGSWGHSSDLSLWHAVNLPERDLHTLRSAGKPFAERAVQPNASPSLPPLLPPVPRELPEHMAACERSSWGVSRLPEAKCHGAR</sequence>